<feature type="chain" id="PRO_5046085918" evidence="1">
    <location>
        <begin position="26"/>
        <end position="155"/>
    </location>
</feature>
<gene>
    <name evidence="2" type="ORF">ACFP3M_04410</name>
</gene>
<keyword evidence="1" id="KW-0732">Signal</keyword>
<dbReference type="RefSeq" id="WP_345087053.1">
    <property type="nucleotide sequence ID" value="NZ_BAAAWG010000013.1"/>
</dbReference>
<reference evidence="3" key="1">
    <citation type="journal article" date="2019" name="Int. J. Syst. Evol. Microbiol.">
        <title>The Global Catalogue of Microorganisms (GCM) 10K type strain sequencing project: providing services to taxonomists for standard genome sequencing and annotation.</title>
        <authorList>
            <consortium name="The Broad Institute Genomics Platform"/>
            <consortium name="The Broad Institute Genome Sequencing Center for Infectious Disease"/>
            <person name="Wu L."/>
            <person name="Ma J."/>
        </authorList>
    </citation>
    <scope>NUCLEOTIDE SEQUENCE [LARGE SCALE GENOMIC DNA]</scope>
    <source>
        <strain evidence="3">CGMCC 1.15809</strain>
    </source>
</reference>
<evidence type="ECO:0000256" key="1">
    <source>
        <dbReference type="SAM" id="SignalP"/>
    </source>
</evidence>
<organism evidence="2 3">
    <name type="scientific">Streptomyces ramulosus</name>
    <dbReference type="NCBI Taxonomy" id="47762"/>
    <lineage>
        <taxon>Bacteria</taxon>
        <taxon>Bacillati</taxon>
        <taxon>Actinomycetota</taxon>
        <taxon>Actinomycetes</taxon>
        <taxon>Kitasatosporales</taxon>
        <taxon>Streptomycetaceae</taxon>
        <taxon>Streptomyces</taxon>
    </lineage>
</organism>
<protein>
    <submittedName>
        <fullName evidence="2">Uncharacterized protein</fullName>
    </submittedName>
</protein>
<sequence length="155" mass="16883">MRRPLAVVAGAAAALVLLAAGPAAADDTDNLYDPAACSSTGSSKFKFHIWYNSGQGGAYRNIRYAVYDFNSVPDGVVGVTTPLRYCILGASSPWPGSNQKIKNNAASGENDHYKYMARVYYNSGYKGAQDAMGPYQHIDRFRNVYNENASFRFTS</sequence>
<keyword evidence="3" id="KW-1185">Reference proteome</keyword>
<evidence type="ECO:0000313" key="2">
    <source>
        <dbReference type="EMBL" id="MFC5892065.1"/>
    </source>
</evidence>
<proteinExistence type="predicted"/>
<dbReference type="EMBL" id="JBHSPW010000002">
    <property type="protein sequence ID" value="MFC5892065.1"/>
    <property type="molecule type" value="Genomic_DNA"/>
</dbReference>
<name>A0ABW1FD10_9ACTN</name>
<evidence type="ECO:0000313" key="3">
    <source>
        <dbReference type="Proteomes" id="UP001596241"/>
    </source>
</evidence>
<accession>A0ABW1FD10</accession>
<feature type="signal peptide" evidence="1">
    <location>
        <begin position="1"/>
        <end position="25"/>
    </location>
</feature>
<dbReference type="Proteomes" id="UP001596241">
    <property type="component" value="Unassembled WGS sequence"/>
</dbReference>
<comment type="caution">
    <text evidence="2">The sequence shown here is derived from an EMBL/GenBank/DDBJ whole genome shotgun (WGS) entry which is preliminary data.</text>
</comment>